<organism evidence="1">
    <name type="scientific">Rhizophora mucronata</name>
    <name type="common">Asiatic mangrove</name>
    <dbReference type="NCBI Taxonomy" id="61149"/>
    <lineage>
        <taxon>Eukaryota</taxon>
        <taxon>Viridiplantae</taxon>
        <taxon>Streptophyta</taxon>
        <taxon>Embryophyta</taxon>
        <taxon>Tracheophyta</taxon>
        <taxon>Spermatophyta</taxon>
        <taxon>Magnoliopsida</taxon>
        <taxon>eudicotyledons</taxon>
        <taxon>Gunneridae</taxon>
        <taxon>Pentapetalae</taxon>
        <taxon>rosids</taxon>
        <taxon>fabids</taxon>
        <taxon>Malpighiales</taxon>
        <taxon>Rhizophoraceae</taxon>
        <taxon>Rhizophora</taxon>
    </lineage>
</organism>
<accession>A0A2P2L669</accession>
<dbReference type="AlphaFoldDB" id="A0A2P2L669"/>
<name>A0A2P2L669_RHIMU</name>
<reference evidence="1" key="1">
    <citation type="submission" date="2018-02" db="EMBL/GenBank/DDBJ databases">
        <title>Rhizophora mucronata_Transcriptome.</title>
        <authorList>
            <person name="Meera S.P."/>
            <person name="Sreeshan A."/>
            <person name="Augustine A."/>
        </authorList>
    </citation>
    <scope>NUCLEOTIDE SEQUENCE</scope>
    <source>
        <tissue evidence="1">Leaf</tissue>
    </source>
</reference>
<dbReference type="EMBL" id="GGEC01032994">
    <property type="protein sequence ID" value="MBX13478.1"/>
    <property type="molecule type" value="Transcribed_RNA"/>
</dbReference>
<protein>
    <submittedName>
        <fullName evidence="1">Uncharacterized protein</fullName>
    </submittedName>
</protein>
<evidence type="ECO:0000313" key="1">
    <source>
        <dbReference type="EMBL" id="MBX13478.1"/>
    </source>
</evidence>
<proteinExistence type="predicted"/>
<sequence>MVVGTSIRVKDSLPFCMLLQLCNLFFIKKWQFPFVLNIPWVLSRLQNGIPTTMTSSQLVVACETLRY</sequence>